<evidence type="ECO:0000313" key="4">
    <source>
        <dbReference type="Proteomes" id="UP001321473"/>
    </source>
</evidence>
<comment type="caution">
    <text evidence="3">The sequence shown here is derived from an EMBL/GenBank/DDBJ whole genome shotgun (WGS) entry which is preliminary data.</text>
</comment>
<keyword evidence="2" id="KW-0472">Membrane</keyword>
<dbReference type="EMBL" id="JARKHS020018726">
    <property type="protein sequence ID" value="KAK8772171.1"/>
    <property type="molecule type" value="Genomic_DNA"/>
</dbReference>
<feature type="transmembrane region" description="Helical" evidence="2">
    <location>
        <begin position="40"/>
        <end position="62"/>
    </location>
</feature>
<accession>A0AAQ4EBL8</accession>
<evidence type="ECO:0000313" key="3">
    <source>
        <dbReference type="EMBL" id="KAK8772171.1"/>
    </source>
</evidence>
<sequence length="137" mass="14484">MAFLKIGKYIPTLRTAVPLHCSPQLEASGGRASGWSLSRVCLGVCAVALFVLSALIAGTLAVHTVRRVELVSRLLQEVINETRVHSTERVTPTSVATVSPALGGADVINEVVTAGNPAEDDGVLQNGTHSFLRGRRQ</sequence>
<keyword evidence="2" id="KW-1133">Transmembrane helix</keyword>
<dbReference type="AlphaFoldDB" id="A0AAQ4EBL8"/>
<proteinExistence type="predicted"/>
<dbReference type="Proteomes" id="UP001321473">
    <property type="component" value="Unassembled WGS sequence"/>
</dbReference>
<feature type="region of interest" description="Disordered" evidence="1">
    <location>
        <begin position="118"/>
        <end position="137"/>
    </location>
</feature>
<keyword evidence="4" id="KW-1185">Reference proteome</keyword>
<reference evidence="3 4" key="1">
    <citation type="journal article" date="2023" name="Arcadia Sci">
        <title>De novo assembly of a long-read Amblyomma americanum tick genome.</title>
        <authorList>
            <person name="Chou S."/>
            <person name="Poskanzer K.E."/>
            <person name="Rollins M."/>
            <person name="Thuy-Boun P.S."/>
        </authorList>
    </citation>
    <scope>NUCLEOTIDE SEQUENCE [LARGE SCALE GENOMIC DNA]</scope>
    <source>
        <strain evidence="3">F_SG_1</strain>
        <tissue evidence="3">Salivary glands</tissue>
    </source>
</reference>
<organism evidence="3 4">
    <name type="scientific">Amblyomma americanum</name>
    <name type="common">Lone star tick</name>
    <dbReference type="NCBI Taxonomy" id="6943"/>
    <lineage>
        <taxon>Eukaryota</taxon>
        <taxon>Metazoa</taxon>
        <taxon>Ecdysozoa</taxon>
        <taxon>Arthropoda</taxon>
        <taxon>Chelicerata</taxon>
        <taxon>Arachnida</taxon>
        <taxon>Acari</taxon>
        <taxon>Parasitiformes</taxon>
        <taxon>Ixodida</taxon>
        <taxon>Ixodoidea</taxon>
        <taxon>Ixodidae</taxon>
        <taxon>Amblyomminae</taxon>
        <taxon>Amblyomma</taxon>
    </lineage>
</organism>
<evidence type="ECO:0000256" key="1">
    <source>
        <dbReference type="SAM" id="MobiDB-lite"/>
    </source>
</evidence>
<name>A0AAQ4EBL8_AMBAM</name>
<protein>
    <submittedName>
        <fullName evidence="3">Uncharacterized protein</fullName>
    </submittedName>
</protein>
<evidence type="ECO:0000256" key="2">
    <source>
        <dbReference type="SAM" id="Phobius"/>
    </source>
</evidence>
<keyword evidence="2" id="KW-0812">Transmembrane</keyword>
<gene>
    <name evidence="3" type="ORF">V5799_024584</name>
</gene>